<dbReference type="PANTHER" id="PTHR13504">
    <property type="entry name" value="FIDO DOMAIN-CONTAINING PROTEIN DDB_G0283145"/>
    <property type="match status" value="1"/>
</dbReference>
<comment type="caution">
    <text evidence="2">The sequence shown here is derived from an EMBL/GenBank/DDBJ whole genome shotgun (WGS) entry which is preliminary data.</text>
</comment>
<accession>A0ABT0PJK0</accession>
<protein>
    <submittedName>
        <fullName evidence="2">Fic family protein</fullName>
    </submittedName>
</protein>
<dbReference type="PANTHER" id="PTHR13504:SF38">
    <property type="entry name" value="FIDO DOMAIN-CONTAINING PROTEIN"/>
    <property type="match status" value="1"/>
</dbReference>
<name>A0ABT0PJK0_9GAMM</name>
<dbReference type="InterPro" id="IPR040198">
    <property type="entry name" value="Fido_containing"/>
</dbReference>
<dbReference type="InterPro" id="IPR003812">
    <property type="entry name" value="Fido"/>
</dbReference>
<organism evidence="2 3">
    <name type="scientific">Parendozoicomonas callyspongiae</name>
    <dbReference type="NCBI Taxonomy" id="2942213"/>
    <lineage>
        <taxon>Bacteria</taxon>
        <taxon>Pseudomonadati</taxon>
        <taxon>Pseudomonadota</taxon>
        <taxon>Gammaproteobacteria</taxon>
        <taxon>Oceanospirillales</taxon>
        <taxon>Endozoicomonadaceae</taxon>
        <taxon>Parendozoicomonas</taxon>
    </lineage>
</organism>
<gene>
    <name evidence="2" type="ORF">M3P05_14590</name>
</gene>
<evidence type="ECO:0000259" key="1">
    <source>
        <dbReference type="PROSITE" id="PS51459"/>
    </source>
</evidence>
<evidence type="ECO:0000313" key="3">
    <source>
        <dbReference type="Proteomes" id="UP001203338"/>
    </source>
</evidence>
<keyword evidence="3" id="KW-1185">Reference proteome</keyword>
<evidence type="ECO:0000313" key="2">
    <source>
        <dbReference type="EMBL" id="MCL6271151.1"/>
    </source>
</evidence>
<dbReference type="SUPFAM" id="SSF140931">
    <property type="entry name" value="Fic-like"/>
    <property type="match status" value="1"/>
</dbReference>
<dbReference type="RefSeq" id="WP_249700543.1">
    <property type="nucleotide sequence ID" value="NZ_JAMFLX010000021.1"/>
</dbReference>
<dbReference type="Gene3D" id="1.10.3290.10">
    <property type="entry name" value="Fido-like domain"/>
    <property type="match status" value="1"/>
</dbReference>
<dbReference type="Pfam" id="PF02661">
    <property type="entry name" value="Fic"/>
    <property type="match status" value="1"/>
</dbReference>
<dbReference type="EMBL" id="JAMFLX010000021">
    <property type="protein sequence ID" value="MCL6271151.1"/>
    <property type="molecule type" value="Genomic_DNA"/>
</dbReference>
<dbReference type="InterPro" id="IPR036597">
    <property type="entry name" value="Fido-like_dom_sf"/>
</dbReference>
<proteinExistence type="predicted"/>
<sequence>MRSYTGGLLGTRPNQVQRHQILEQNFPDNARPEETMVGHLLFALKHEGVNPGYLRQVFQQGDIQEQIKGQIEQRPNSQWSRRLWFWYEYLTGHQQEPDYRVEQNYIGGPGPQGVALTPPQPEHIEDLMDDWFAMVERLSDSDIPASIRAGILSASFVYLHPFMDGNGRISRYLIQDVLAKSGILQPGIILPVSGGILNRQQDYYRTLDQISRTICDQTDFYIDEAGHITIEGETDHLFRYLDLTTYCQWLCEVIRDVAESLLPKEIDMLVVADKLYHTLDKVLGLSAKDLRLMVKIILDNNGKLSKRKCKQFEFLTDADFIRIEDVCQAVLQK</sequence>
<reference evidence="2 3" key="1">
    <citation type="submission" date="2022-05" db="EMBL/GenBank/DDBJ databases">
        <authorList>
            <person name="Park J.-S."/>
        </authorList>
    </citation>
    <scope>NUCLEOTIDE SEQUENCE [LARGE SCALE GENOMIC DNA]</scope>
    <source>
        <strain evidence="2 3">2012CJ34-2</strain>
    </source>
</reference>
<dbReference type="Proteomes" id="UP001203338">
    <property type="component" value="Unassembled WGS sequence"/>
</dbReference>
<feature type="domain" description="Fido" evidence="1">
    <location>
        <begin position="58"/>
        <end position="223"/>
    </location>
</feature>
<dbReference type="PROSITE" id="PS51459">
    <property type="entry name" value="FIDO"/>
    <property type="match status" value="1"/>
</dbReference>